<keyword evidence="3" id="KW-1185">Reference proteome</keyword>
<protein>
    <submittedName>
        <fullName evidence="2">Uncharacterized protein</fullName>
    </submittedName>
</protein>
<feature type="transmembrane region" description="Helical" evidence="1">
    <location>
        <begin position="12"/>
        <end position="32"/>
    </location>
</feature>
<gene>
    <name evidence="2" type="ORF">C802_01770</name>
</gene>
<reference evidence="2 3" key="1">
    <citation type="submission" date="2013-04" db="EMBL/GenBank/DDBJ databases">
        <title>The Genome Sequence of Bacteroides massiliensis dnLKV3.</title>
        <authorList>
            <consortium name="The Broad Institute Genomics Platform"/>
            <consortium name="The Broad Institute Genome Sequencing Center for Infectious Disease"/>
            <person name="Earl A."/>
            <person name="Xavier R."/>
            <person name="Kuhn K."/>
            <person name="Stappenbeck T."/>
            <person name="Walker B."/>
            <person name="Young S."/>
            <person name="Zeng Q."/>
            <person name="Gargeya S."/>
            <person name="Fitzgerald M."/>
            <person name="Haas B."/>
            <person name="Abouelleil A."/>
            <person name="Allen A.W."/>
            <person name="Alvarado L."/>
            <person name="Arachchi H.M."/>
            <person name="Berlin A.M."/>
            <person name="Chapman S.B."/>
            <person name="Gainer-Dewar J."/>
            <person name="Goldberg J."/>
            <person name="Griggs A."/>
            <person name="Gujja S."/>
            <person name="Hansen M."/>
            <person name="Howarth C."/>
            <person name="Imamovic A."/>
            <person name="Ireland A."/>
            <person name="Larimer J."/>
            <person name="McCowan C."/>
            <person name="Murphy C."/>
            <person name="Pearson M."/>
            <person name="Poon T.W."/>
            <person name="Priest M."/>
            <person name="Roberts A."/>
            <person name="Saif S."/>
            <person name="Shea T."/>
            <person name="Sisk P."/>
            <person name="Sykes S."/>
            <person name="Wortman J."/>
            <person name="Nusbaum C."/>
            <person name="Birren B."/>
        </authorList>
    </citation>
    <scope>NUCLEOTIDE SEQUENCE [LARGE SCALE GENOMIC DNA]</scope>
    <source>
        <strain evidence="3">dnLKV3</strain>
    </source>
</reference>
<name>R9IAW1_9BACT</name>
<keyword evidence="1" id="KW-0812">Transmembrane</keyword>
<dbReference type="Proteomes" id="UP000014200">
    <property type="component" value="Unassembled WGS sequence"/>
</dbReference>
<keyword evidence="1" id="KW-1133">Transmembrane helix</keyword>
<proteinExistence type="predicted"/>
<accession>R9IAW1</accession>
<evidence type="ECO:0000256" key="1">
    <source>
        <dbReference type="SAM" id="Phobius"/>
    </source>
</evidence>
<organism evidence="2 3">
    <name type="scientific">Phocaeicola sartorii</name>
    <dbReference type="NCBI Taxonomy" id="671267"/>
    <lineage>
        <taxon>Bacteria</taxon>
        <taxon>Pseudomonadati</taxon>
        <taxon>Bacteroidota</taxon>
        <taxon>Bacteroidia</taxon>
        <taxon>Bacteroidales</taxon>
        <taxon>Bacteroidaceae</taxon>
        <taxon>Phocaeicola</taxon>
    </lineage>
</organism>
<evidence type="ECO:0000313" key="3">
    <source>
        <dbReference type="Proteomes" id="UP000014200"/>
    </source>
</evidence>
<dbReference type="EMBL" id="ASSP01000009">
    <property type="protein sequence ID" value="EOS13922.1"/>
    <property type="molecule type" value="Genomic_DNA"/>
</dbReference>
<comment type="caution">
    <text evidence="2">The sequence shown here is derived from an EMBL/GenBank/DDBJ whole genome shotgun (WGS) entry which is preliminary data.</text>
</comment>
<dbReference type="HOGENOM" id="CLU_3164725_0_0_10"/>
<dbReference type="PATRIC" id="fig|1235788.3.peg.1813"/>
<keyword evidence="1" id="KW-0472">Membrane</keyword>
<dbReference type="AlphaFoldDB" id="R9IAW1"/>
<sequence length="47" mass="5643">MPYHTNSIKMKVYSFFYFFLKTFGLQIVYGTVGQSDGIYNYDLKRFL</sequence>
<evidence type="ECO:0000313" key="2">
    <source>
        <dbReference type="EMBL" id="EOS13922.1"/>
    </source>
</evidence>